<dbReference type="CDD" id="cd02440">
    <property type="entry name" value="AdoMet_MTases"/>
    <property type="match status" value="1"/>
</dbReference>
<comment type="catalytic activity">
    <reaction evidence="6">
        <text>L-lysyl-[protein] + 3 S-adenosyl-L-methionine = N(6),N(6),N(6)-trimethyl-L-lysyl-[protein] + 3 S-adenosyl-L-homocysteine + 3 H(+)</text>
        <dbReference type="Rhea" id="RHEA:54192"/>
        <dbReference type="Rhea" id="RHEA-COMP:9752"/>
        <dbReference type="Rhea" id="RHEA-COMP:13826"/>
        <dbReference type="ChEBI" id="CHEBI:15378"/>
        <dbReference type="ChEBI" id="CHEBI:29969"/>
        <dbReference type="ChEBI" id="CHEBI:57856"/>
        <dbReference type="ChEBI" id="CHEBI:59789"/>
        <dbReference type="ChEBI" id="CHEBI:61961"/>
    </reaction>
</comment>
<dbReference type="NCBIfam" id="TIGR00406">
    <property type="entry name" value="prmA"/>
    <property type="match status" value="1"/>
</dbReference>
<dbReference type="PANTHER" id="PTHR43648">
    <property type="entry name" value="ELECTRON TRANSFER FLAVOPROTEIN BETA SUBUNIT LYSINE METHYLTRANSFERASE"/>
    <property type="match status" value="1"/>
</dbReference>
<keyword evidence="7" id="KW-0689">Ribosomal protein</keyword>
<dbReference type="GO" id="GO:0016279">
    <property type="term" value="F:protein-lysine N-methyltransferase activity"/>
    <property type="evidence" value="ECO:0007669"/>
    <property type="project" value="RHEA"/>
</dbReference>
<dbReference type="AlphaFoldDB" id="A0A0R1YNJ2"/>
<dbReference type="Gene3D" id="3.40.50.150">
    <property type="entry name" value="Vaccinia Virus protein VP39"/>
    <property type="match status" value="1"/>
</dbReference>
<evidence type="ECO:0000313" key="7">
    <source>
        <dbReference type="EMBL" id="KRM44142.1"/>
    </source>
</evidence>
<evidence type="ECO:0000256" key="2">
    <source>
        <dbReference type="ARBA" id="ARBA00022490"/>
    </source>
</evidence>
<evidence type="ECO:0000256" key="5">
    <source>
        <dbReference type="ARBA" id="ARBA00022691"/>
    </source>
</evidence>
<dbReference type="GO" id="GO:0032259">
    <property type="term" value="P:methylation"/>
    <property type="evidence" value="ECO:0007669"/>
    <property type="project" value="UniProtKB-KW"/>
</dbReference>
<feature type="binding site" evidence="6">
    <location>
        <position position="251"/>
    </location>
    <ligand>
        <name>S-adenosyl-L-methionine</name>
        <dbReference type="ChEBI" id="CHEBI:59789"/>
    </ligand>
</feature>
<dbReference type="SUPFAM" id="SSF53335">
    <property type="entry name" value="S-adenosyl-L-methionine-dependent methyltransferases"/>
    <property type="match status" value="1"/>
</dbReference>
<dbReference type="InterPro" id="IPR029063">
    <property type="entry name" value="SAM-dependent_MTases_sf"/>
</dbReference>
<dbReference type="EMBL" id="AZFZ01000019">
    <property type="protein sequence ID" value="KRM44142.1"/>
    <property type="molecule type" value="Genomic_DNA"/>
</dbReference>
<evidence type="ECO:0000313" key="8">
    <source>
        <dbReference type="Proteomes" id="UP000051010"/>
    </source>
</evidence>
<dbReference type="EC" id="2.1.1.-" evidence="6"/>
<feature type="binding site" evidence="6">
    <location>
        <position position="208"/>
    </location>
    <ligand>
        <name>S-adenosyl-L-methionine</name>
        <dbReference type="ChEBI" id="CHEBI:59789"/>
    </ligand>
</feature>
<dbReference type="PIRSF" id="PIRSF000401">
    <property type="entry name" value="RPL11_MTase"/>
    <property type="match status" value="1"/>
</dbReference>
<gene>
    <name evidence="6" type="primary">prmA</name>
    <name evidence="7" type="ORF">FD47_GL000833</name>
</gene>
<accession>A0A0R1YNJ2</accession>
<dbReference type="PANTHER" id="PTHR43648:SF1">
    <property type="entry name" value="ELECTRON TRANSFER FLAVOPROTEIN BETA SUBUNIT LYSINE METHYLTRANSFERASE"/>
    <property type="match status" value="1"/>
</dbReference>
<comment type="similarity">
    <text evidence="1 6">Belongs to the methyltransferase superfamily. PrmA family.</text>
</comment>
<dbReference type="GO" id="GO:0005737">
    <property type="term" value="C:cytoplasm"/>
    <property type="evidence" value="ECO:0007669"/>
    <property type="project" value="UniProtKB-SubCell"/>
</dbReference>
<comment type="function">
    <text evidence="6">Methylates ribosomal protein L11.</text>
</comment>
<reference evidence="7 8" key="1">
    <citation type="journal article" date="2015" name="Genome Announc.">
        <title>Expanding the biotechnology potential of lactobacilli through comparative genomics of 213 strains and associated genera.</title>
        <authorList>
            <person name="Sun Z."/>
            <person name="Harris H.M."/>
            <person name="McCann A."/>
            <person name="Guo C."/>
            <person name="Argimon S."/>
            <person name="Zhang W."/>
            <person name="Yang X."/>
            <person name="Jeffery I.B."/>
            <person name="Cooney J.C."/>
            <person name="Kagawa T.F."/>
            <person name="Liu W."/>
            <person name="Song Y."/>
            <person name="Salvetti E."/>
            <person name="Wrobel A."/>
            <person name="Rasinkangas P."/>
            <person name="Parkhill J."/>
            <person name="Rea M.C."/>
            <person name="O'Sullivan O."/>
            <person name="Ritari J."/>
            <person name="Douillard F.P."/>
            <person name="Paul Ross R."/>
            <person name="Yang R."/>
            <person name="Briner A.E."/>
            <person name="Felis G.E."/>
            <person name="de Vos W.M."/>
            <person name="Barrangou R."/>
            <person name="Klaenhammer T.R."/>
            <person name="Caufield P.W."/>
            <person name="Cui Y."/>
            <person name="Zhang H."/>
            <person name="O'Toole P.W."/>
        </authorList>
    </citation>
    <scope>NUCLEOTIDE SEQUENCE [LARGE SCALE GENOMIC DNA]</scope>
    <source>
        <strain evidence="7 8">DSM 18390</strain>
    </source>
</reference>
<dbReference type="Proteomes" id="UP000051010">
    <property type="component" value="Unassembled WGS sequence"/>
</dbReference>
<dbReference type="HAMAP" id="MF_00735">
    <property type="entry name" value="Methyltr_PrmA"/>
    <property type="match status" value="1"/>
</dbReference>
<comment type="caution">
    <text evidence="7">The sequence shown here is derived from an EMBL/GenBank/DDBJ whole genome shotgun (WGS) entry which is preliminary data.</text>
</comment>
<keyword evidence="7" id="KW-0687">Ribonucleoprotein</keyword>
<name>A0A0R1YNJ2_9LACO</name>
<dbReference type="InterPro" id="IPR050078">
    <property type="entry name" value="Ribosomal_L11_MeTrfase_PrmA"/>
</dbReference>
<protein>
    <recommendedName>
        <fullName evidence="6">Ribosomal protein L11 methyltransferase</fullName>
        <shortName evidence="6">L11 Mtase</shortName>
        <ecNumber evidence="6">2.1.1.-</ecNumber>
    </recommendedName>
</protein>
<proteinExistence type="inferred from homology"/>
<evidence type="ECO:0000256" key="4">
    <source>
        <dbReference type="ARBA" id="ARBA00022679"/>
    </source>
</evidence>
<organism evidence="7 8">
    <name type="scientific">Lentilactobacillus parafarraginis DSM 18390 = JCM 14109</name>
    <dbReference type="NCBI Taxonomy" id="1423786"/>
    <lineage>
        <taxon>Bacteria</taxon>
        <taxon>Bacillati</taxon>
        <taxon>Bacillota</taxon>
        <taxon>Bacilli</taxon>
        <taxon>Lactobacillales</taxon>
        <taxon>Lactobacillaceae</taxon>
        <taxon>Lentilactobacillus</taxon>
    </lineage>
</organism>
<dbReference type="Pfam" id="PF06325">
    <property type="entry name" value="PrmA"/>
    <property type="match status" value="1"/>
</dbReference>
<dbReference type="GO" id="GO:0005840">
    <property type="term" value="C:ribosome"/>
    <property type="evidence" value="ECO:0007669"/>
    <property type="project" value="UniProtKB-KW"/>
</dbReference>
<keyword evidence="4 6" id="KW-0808">Transferase</keyword>
<dbReference type="RefSeq" id="WP_054733932.1">
    <property type="nucleotide sequence ID" value="NZ_AZFZ01000019.1"/>
</dbReference>
<dbReference type="InterPro" id="IPR004498">
    <property type="entry name" value="Ribosomal_PrmA_MeTrfase"/>
</dbReference>
<keyword evidence="3 6" id="KW-0489">Methyltransferase</keyword>
<evidence type="ECO:0000256" key="6">
    <source>
        <dbReference type="HAMAP-Rule" id="MF_00735"/>
    </source>
</evidence>
<feature type="binding site" evidence="6">
    <location>
        <position position="186"/>
    </location>
    <ligand>
        <name>S-adenosyl-L-methionine</name>
        <dbReference type="ChEBI" id="CHEBI:59789"/>
    </ligand>
</feature>
<feature type="binding site" evidence="6">
    <location>
        <position position="165"/>
    </location>
    <ligand>
        <name>S-adenosyl-L-methionine</name>
        <dbReference type="ChEBI" id="CHEBI:59789"/>
    </ligand>
</feature>
<evidence type="ECO:0000256" key="1">
    <source>
        <dbReference type="ARBA" id="ARBA00009741"/>
    </source>
</evidence>
<dbReference type="PATRIC" id="fig|1423786.4.peg.877"/>
<keyword evidence="2 6" id="KW-0963">Cytoplasm</keyword>
<evidence type="ECO:0000256" key="3">
    <source>
        <dbReference type="ARBA" id="ARBA00022603"/>
    </source>
</evidence>
<comment type="subcellular location">
    <subcellularLocation>
        <location evidence="6">Cytoplasm</location>
    </subcellularLocation>
</comment>
<keyword evidence="5 6" id="KW-0949">S-adenosyl-L-methionine</keyword>
<sequence>MQWTEVSVMTSSEAVEAVSNILMEYGATGVSIEDAKDFEHITKGRYGSHGEIIDPTTVPHLTSGAIVSAYYPESNHIADKVAELSEKVTHLRAFGLNPAPAEVKSSPVKNEDWQTSWEKYYHPFSVSRYLTVVPSWTDYQPKSSLEQIIRLDPGMAFGTGTHPTTQLSLQALEMTLRGGESMIDVGTGSGVLSIAAKLMGAGDVAAYDVDEIAVASAKKNMALNPVAKSIPIAANDLLKGIHRQVDLVVANILAEIIVPLIPQAFENLKPGGHLLMSGIISDKYSLVADTLIRHDFQITETLKMGDWYGVIAQKPKEEAS</sequence>